<dbReference type="AlphaFoldDB" id="A0A075FTQ6"/>
<protein>
    <submittedName>
        <fullName evidence="3">Hydrolase, alpha/beta fold family</fullName>
    </submittedName>
</protein>
<feature type="compositionally biased region" description="Polar residues" evidence="1">
    <location>
        <begin position="1"/>
        <end position="16"/>
    </location>
</feature>
<keyword evidence="2" id="KW-1133">Transmembrane helix</keyword>
<reference evidence="3" key="1">
    <citation type="journal article" date="2014" name="Genome Biol. Evol.">
        <title>Pangenome evidence for extensive interdomain horizontal transfer affecting lineage core and shell genes in uncultured planktonic thaumarchaeota and euryarchaeota.</title>
        <authorList>
            <person name="Deschamps P."/>
            <person name="Zivanovic Y."/>
            <person name="Moreira D."/>
            <person name="Rodriguez-Valera F."/>
            <person name="Lopez-Garcia P."/>
        </authorList>
    </citation>
    <scope>NUCLEOTIDE SEQUENCE</scope>
</reference>
<keyword evidence="2" id="KW-0472">Membrane</keyword>
<evidence type="ECO:0000256" key="2">
    <source>
        <dbReference type="SAM" id="Phobius"/>
    </source>
</evidence>
<keyword evidence="2" id="KW-0812">Transmembrane</keyword>
<feature type="region of interest" description="Disordered" evidence="1">
    <location>
        <begin position="1"/>
        <end position="20"/>
    </location>
</feature>
<dbReference type="EMBL" id="KF900437">
    <property type="protein sequence ID" value="AIE95055.1"/>
    <property type="molecule type" value="Genomic_DNA"/>
</dbReference>
<sequence>MDLMASVNSPPKSTVVGSWAAPPDTIDPAPKKKGKEPILAFILVGIILGAFVLIEFLLPFEWDGEIWDDGGESMNWPDDPFQAAVYSFVAEYELGYGAAVGIYHDEYDDLTYEDVALQLEEDWEDNWGNSDYRGAADYAQAWVDLNAEEYGQQTFDLREVFKLAYGGLGWSDGNSGGGGGSTNCDQSQNSNDETGSNSSFFEIKENPNTEVSGMGCFTKYVEVFGLGVYAESGLTDAQVLHAASVLGELLDNDEDGVADDAALLTRLQEVNAIIPMFNHFISPARLDFEQGYHGQGVSAVLFADEVDPTQPGYWGSDATIEEIMHTINHRGHVYIYPDAFGLEPDSSLLSDAMDEARGGQFVAHPSSYPEEAWYHYDDETCEYDCMAIEYVYWAQVSNMGILNDTATCDGIANEWEPCSRDLLESMDTLMFALITDAQYKLPQNAPDGVYSPSNE</sequence>
<feature type="transmembrane region" description="Helical" evidence="2">
    <location>
        <begin position="38"/>
        <end position="58"/>
    </location>
</feature>
<accession>A0A075FTQ6</accession>
<evidence type="ECO:0000313" key="3">
    <source>
        <dbReference type="EMBL" id="AIE95055.1"/>
    </source>
</evidence>
<proteinExistence type="predicted"/>
<organism evidence="3">
    <name type="scientific">uncultured marine group II/III euryarchaeote AD1000_55_D10</name>
    <dbReference type="NCBI Taxonomy" id="1457785"/>
    <lineage>
        <taxon>Archaea</taxon>
        <taxon>Methanobacteriati</taxon>
        <taxon>Methanobacteriota</taxon>
        <taxon>environmental samples</taxon>
    </lineage>
</organism>
<keyword evidence="3" id="KW-0378">Hydrolase</keyword>
<feature type="region of interest" description="Disordered" evidence="1">
    <location>
        <begin position="176"/>
        <end position="201"/>
    </location>
</feature>
<evidence type="ECO:0000256" key="1">
    <source>
        <dbReference type="SAM" id="MobiDB-lite"/>
    </source>
</evidence>
<name>A0A075FTQ6_9EURY</name>
<dbReference type="GO" id="GO:0016787">
    <property type="term" value="F:hydrolase activity"/>
    <property type="evidence" value="ECO:0007669"/>
    <property type="project" value="UniProtKB-KW"/>
</dbReference>
<feature type="compositionally biased region" description="Polar residues" evidence="1">
    <location>
        <begin position="182"/>
        <end position="201"/>
    </location>
</feature>